<organism evidence="1">
    <name type="scientific">marine sediment metagenome</name>
    <dbReference type="NCBI Taxonomy" id="412755"/>
    <lineage>
        <taxon>unclassified sequences</taxon>
        <taxon>metagenomes</taxon>
        <taxon>ecological metagenomes</taxon>
    </lineage>
</organism>
<proteinExistence type="predicted"/>
<protein>
    <submittedName>
        <fullName evidence="1">Uncharacterized protein</fullName>
    </submittedName>
</protein>
<dbReference type="EMBL" id="LAZR01012662">
    <property type="protein sequence ID" value="KKM25696.1"/>
    <property type="molecule type" value="Genomic_DNA"/>
</dbReference>
<gene>
    <name evidence="1" type="ORF">LCGC14_1592410</name>
</gene>
<dbReference type="AlphaFoldDB" id="A0A0F9IDI6"/>
<reference evidence="1" key="1">
    <citation type="journal article" date="2015" name="Nature">
        <title>Complex archaea that bridge the gap between prokaryotes and eukaryotes.</title>
        <authorList>
            <person name="Spang A."/>
            <person name="Saw J.H."/>
            <person name="Jorgensen S.L."/>
            <person name="Zaremba-Niedzwiedzka K."/>
            <person name="Martijn J."/>
            <person name="Lind A.E."/>
            <person name="van Eijk R."/>
            <person name="Schleper C."/>
            <person name="Guy L."/>
            <person name="Ettema T.J."/>
        </authorList>
    </citation>
    <scope>NUCLEOTIDE SEQUENCE</scope>
</reference>
<accession>A0A0F9IDI6</accession>
<sequence length="65" mass="7854">MWLELFRAKQINTNPMFCDSKALERTFMSRVNALRWLSSFSTSRYNEFYIDGERVEDPRSELKKL</sequence>
<evidence type="ECO:0000313" key="1">
    <source>
        <dbReference type="EMBL" id="KKM25696.1"/>
    </source>
</evidence>
<comment type="caution">
    <text evidence="1">The sequence shown here is derived from an EMBL/GenBank/DDBJ whole genome shotgun (WGS) entry which is preliminary data.</text>
</comment>
<name>A0A0F9IDI6_9ZZZZ</name>